<reference evidence="3" key="1">
    <citation type="submission" date="2011-01" db="EMBL/GenBank/DDBJ databases">
        <title>Complete sequence of chromosome of Acidobacterium sp. MP5ACTX9.</title>
        <authorList>
            <consortium name="US DOE Joint Genome Institute"/>
            <person name="Lucas S."/>
            <person name="Copeland A."/>
            <person name="Lapidus A."/>
            <person name="Cheng J.-F."/>
            <person name="Goodwin L."/>
            <person name="Pitluck S."/>
            <person name="Teshima H."/>
            <person name="Detter J.C."/>
            <person name="Han C."/>
            <person name="Tapia R."/>
            <person name="Land M."/>
            <person name="Hauser L."/>
            <person name="Kyrpides N."/>
            <person name="Ivanova N."/>
            <person name="Ovchinnikova G."/>
            <person name="Pagani I."/>
            <person name="Rawat S.R."/>
            <person name="Mannisto M."/>
            <person name="Haggblom M.M."/>
            <person name="Woyke T."/>
        </authorList>
    </citation>
    <scope>NUCLEOTIDE SEQUENCE [LARGE SCALE GENOMIC DNA]</scope>
    <source>
        <strain evidence="3">MP5ACTX9</strain>
    </source>
</reference>
<dbReference type="EMBL" id="CP002480">
    <property type="protein sequence ID" value="ADW69077.1"/>
    <property type="molecule type" value="Genomic_DNA"/>
</dbReference>
<accession>E8X1C3</accession>
<feature type="domain" description="Putative zinc-finger" evidence="1">
    <location>
        <begin position="3"/>
        <end position="36"/>
    </location>
</feature>
<gene>
    <name evidence="2" type="ordered locus">AciX9_2032</name>
</gene>
<name>E8X1C3_GRATM</name>
<evidence type="ECO:0000313" key="2">
    <source>
        <dbReference type="EMBL" id="ADW69077.1"/>
    </source>
</evidence>
<evidence type="ECO:0000313" key="3">
    <source>
        <dbReference type="Proteomes" id="UP000000343"/>
    </source>
</evidence>
<dbReference type="OrthoDB" id="129419at2"/>
<dbReference type="HOGENOM" id="CLU_179277_0_1_0"/>
<dbReference type="STRING" id="1198114.AciX9_2032"/>
<protein>
    <recommendedName>
        <fullName evidence="1">Putative zinc-finger domain-containing protein</fullName>
    </recommendedName>
</protein>
<dbReference type="Pfam" id="PF13490">
    <property type="entry name" value="zf-HC2"/>
    <property type="match status" value="1"/>
</dbReference>
<keyword evidence="3" id="KW-1185">Reference proteome</keyword>
<evidence type="ECO:0000259" key="1">
    <source>
        <dbReference type="Pfam" id="PF13490"/>
    </source>
</evidence>
<dbReference type="InterPro" id="IPR027383">
    <property type="entry name" value="Znf_put"/>
</dbReference>
<organism evidence="3">
    <name type="scientific">Granulicella tundricola (strain ATCC BAA-1859 / DSM 23138 / MP5ACTX9)</name>
    <dbReference type="NCBI Taxonomy" id="1198114"/>
    <lineage>
        <taxon>Bacteria</taxon>
        <taxon>Pseudomonadati</taxon>
        <taxon>Acidobacteriota</taxon>
        <taxon>Terriglobia</taxon>
        <taxon>Terriglobales</taxon>
        <taxon>Acidobacteriaceae</taxon>
        <taxon>Granulicella</taxon>
    </lineage>
</organism>
<dbReference type="PaxDb" id="1198114-AciX9_2032"/>
<dbReference type="Proteomes" id="UP000000343">
    <property type="component" value="Chromosome"/>
</dbReference>
<sequence length="90" mass="10185">MTCTDFLAKLTDYFDGRVAPDLLIEVEHHIAECKHCEVVLDSTTKTINIYRDHEIYDFPPELEHRLTSAIMNRCIPGRAAAPAARQAVKS</sequence>
<proteinExistence type="predicted"/>
<dbReference type="eggNOG" id="COG5660">
    <property type="taxonomic scope" value="Bacteria"/>
</dbReference>
<dbReference type="RefSeq" id="WP_013580394.1">
    <property type="nucleotide sequence ID" value="NC_015064.1"/>
</dbReference>
<dbReference type="AlphaFoldDB" id="E8X1C3"/>
<dbReference type="KEGG" id="acm:AciX9_2032"/>